<feature type="domain" description="Tail sheath protein C-terminal" evidence="2">
    <location>
        <begin position="564"/>
        <end position="664"/>
    </location>
</feature>
<dbReference type="Pfam" id="PF17482">
    <property type="entry name" value="Phage_sheath_1C"/>
    <property type="match status" value="1"/>
</dbReference>
<dbReference type="PANTHER" id="PTHR35861:SF1">
    <property type="entry name" value="PHAGE TAIL SHEATH PROTEIN"/>
    <property type="match status" value="1"/>
</dbReference>
<dbReference type="PANTHER" id="PTHR35861">
    <property type="match status" value="1"/>
</dbReference>
<protein>
    <recommendedName>
        <fullName evidence="2">Tail sheath protein C-terminal domain-containing protein</fullName>
    </recommendedName>
</protein>
<evidence type="ECO:0000313" key="4">
    <source>
        <dbReference type="Proteomes" id="UP000199391"/>
    </source>
</evidence>
<reference evidence="4" key="1">
    <citation type="submission" date="2016-10" db="EMBL/GenBank/DDBJ databases">
        <authorList>
            <person name="Varghese N."/>
            <person name="Submissions S."/>
        </authorList>
    </citation>
    <scope>NUCLEOTIDE SEQUENCE [LARGE SCALE GENOMIC DNA]</scope>
    <source>
        <strain evidence="4">CGMCC 1.11014</strain>
    </source>
</reference>
<organism evidence="3 4">
    <name type="scientific">Pseudoduganella namucuonensis</name>
    <dbReference type="NCBI Taxonomy" id="1035707"/>
    <lineage>
        <taxon>Bacteria</taxon>
        <taxon>Pseudomonadati</taxon>
        <taxon>Pseudomonadota</taxon>
        <taxon>Betaproteobacteria</taxon>
        <taxon>Burkholderiales</taxon>
        <taxon>Oxalobacteraceae</taxon>
        <taxon>Telluria group</taxon>
        <taxon>Pseudoduganella</taxon>
    </lineage>
</organism>
<dbReference type="RefSeq" id="WP_093555004.1">
    <property type="nucleotide sequence ID" value="NZ_FPBO01000005.1"/>
</dbReference>
<dbReference type="OrthoDB" id="9767864at2"/>
<evidence type="ECO:0000259" key="2">
    <source>
        <dbReference type="Pfam" id="PF17482"/>
    </source>
</evidence>
<evidence type="ECO:0000313" key="3">
    <source>
        <dbReference type="EMBL" id="SFU59450.1"/>
    </source>
</evidence>
<dbReference type="Proteomes" id="UP000199391">
    <property type="component" value="Unassembled WGS sequence"/>
</dbReference>
<proteinExistence type="inferred from homology"/>
<sequence length="677" mass="73528">MFSSSRLPLGAPGVYAVADVAAPRLHPQHMDVCAFVGVAPRGPAYQPVVDRWHPGGHAMMSDEARPYRRSTPVLVHSFDQYRSLFGAFEGPGYLPYTVAMFFEQGGRRAYIVRVVHEYAPPALGDPAPYRDAWAAGAVEGITVGPLGFLARNEGSWGNGLRVEMGYSTYALGFACEDGATVTVDRAGAAPVGTLLRLASAGGDTMLCYVRAVRERRDDFLPGSRWALELEPAPVFAPVRVDSVEAWLGVRDGAGQSERFERMGLTPGHPRAMASLLCDESSLIWPDPAWAGTELWPLQPAVELLHGLSAPFEEGEDRYAELLHEDFFDSGWSAAETDDGAYAAGIAALAACPDVTHVVVPDLYVPAQWAGDDVATEVVRDTAGADFAPCVDVAVPPSAHNLPPSELRQLILDPRHSVDLMAIAALQQQVLDHCEQTAAMVALLDVPPGLSQGQAERWRAQFDSSWGAAYHPWLVASRKLLGGDGTGPGQLRPLPPAAVAAGIIARKEIERGIHFGPANEVARAIVNLAEPQPRDRAGVFHPLGMNCFVRAPDGVELVSARTLSRDRQWRQLSVRRIMLMLRRTLLRETQWAVFEPNGPTLWRDLSHAIENLLLRLFRAGAWAGATPGESYFVSIGREQARLDRGELLVEIGVAPAEPLEFIVLRLRRDGDGTLTLES</sequence>
<dbReference type="Gene3D" id="3.40.50.11780">
    <property type="match status" value="2"/>
</dbReference>
<dbReference type="STRING" id="1035707.SAMN05216552_1005232"/>
<keyword evidence="4" id="KW-1185">Reference proteome</keyword>
<dbReference type="AlphaFoldDB" id="A0A1I7HFE9"/>
<dbReference type="EMBL" id="FPBO01000005">
    <property type="protein sequence ID" value="SFU59450.1"/>
    <property type="molecule type" value="Genomic_DNA"/>
</dbReference>
<name>A0A1I7HFE9_9BURK</name>
<dbReference type="InterPro" id="IPR020287">
    <property type="entry name" value="Tail_sheath_C"/>
</dbReference>
<dbReference type="InterPro" id="IPR052042">
    <property type="entry name" value="Tail_sheath_structural"/>
</dbReference>
<evidence type="ECO:0000256" key="1">
    <source>
        <dbReference type="ARBA" id="ARBA00008005"/>
    </source>
</evidence>
<accession>A0A1I7HFE9</accession>
<comment type="similarity">
    <text evidence="1">Belongs to the myoviridae tail sheath protein family.</text>
</comment>
<gene>
    <name evidence="3" type="ORF">SAMN05216552_1005232</name>
</gene>